<name>A0ABS3CW26_9ALTE</name>
<accession>A0ABS3CW26</accession>
<dbReference type="NCBIfam" id="TIGR01167">
    <property type="entry name" value="LPXTG_anchor"/>
    <property type="match status" value="1"/>
</dbReference>
<dbReference type="Proteomes" id="UP000663992">
    <property type="component" value="Unassembled WGS sequence"/>
</dbReference>
<gene>
    <name evidence="3" type="ORF">J0A65_11655</name>
</gene>
<keyword evidence="2" id="KW-0472">Membrane</keyword>
<feature type="region of interest" description="Disordered" evidence="1">
    <location>
        <begin position="1"/>
        <end position="25"/>
    </location>
</feature>
<dbReference type="RefSeq" id="WP_206594364.1">
    <property type="nucleotide sequence ID" value="NZ_JAFKCS010000010.1"/>
</dbReference>
<feature type="transmembrane region" description="Helical" evidence="2">
    <location>
        <begin position="48"/>
        <end position="65"/>
    </location>
</feature>
<dbReference type="EMBL" id="JAFKCS010000010">
    <property type="protein sequence ID" value="MBN7820525.1"/>
    <property type="molecule type" value="Genomic_DNA"/>
</dbReference>
<reference evidence="3 4" key="1">
    <citation type="submission" date="2021-03" db="EMBL/GenBank/DDBJ databases">
        <title>novel species isolated from a fishpond in China.</title>
        <authorList>
            <person name="Lu H."/>
            <person name="Cai Z."/>
        </authorList>
    </citation>
    <scope>NUCLEOTIDE SEQUENCE [LARGE SCALE GENOMIC DNA]</scope>
    <source>
        <strain evidence="3 4">Y57</strain>
    </source>
</reference>
<keyword evidence="4" id="KW-1185">Reference proteome</keyword>
<organism evidence="3 4">
    <name type="scientific">Bowmanella yangjiangensis</name>
    <dbReference type="NCBI Taxonomy" id="2811230"/>
    <lineage>
        <taxon>Bacteria</taxon>
        <taxon>Pseudomonadati</taxon>
        <taxon>Pseudomonadota</taxon>
        <taxon>Gammaproteobacteria</taxon>
        <taxon>Alteromonadales</taxon>
        <taxon>Alteromonadaceae</taxon>
        <taxon>Bowmanella</taxon>
    </lineage>
</organism>
<protein>
    <submittedName>
        <fullName evidence="3">LPXTG cell wall anchor domain-containing protein</fullName>
    </submittedName>
</protein>
<evidence type="ECO:0000256" key="2">
    <source>
        <dbReference type="SAM" id="Phobius"/>
    </source>
</evidence>
<feature type="compositionally biased region" description="Gly residues" evidence="1">
    <location>
        <begin position="1"/>
        <end position="11"/>
    </location>
</feature>
<proteinExistence type="predicted"/>
<evidence type="ECO:0000313" key="3">
    <source>
        <dbReference type="EMBL" id="MBN7820525.1"/>
    </source>
</evidence>
<sequence>MIGSLTGGGGLSNSSSAGSGTGDQAGNNGFNIGTFNGQGGSGLTNQQLMIGGGLLLAGLALYAFSKKKR</sequence>
<comment type="caution">
    <text evidence="3">The sequence shown here is derived from an EMBL/GenBank/DDBJ whole genome shotgun (WGS) entry which is preliminary data.</text>
</comment>
<evidence type="ECO:0000256" key="1">
    <source>
        <dbReference type="SAM" id="MobiDB-lite"/>
    </source>
</evidence>
<keyword evidence="2" id="KW-0812">Transmembrane</keyword>
<evidence type="ECO:0000313" key="4">
    <source>
        <dbReference type="Proteomes" id="UP000663992"/>
    </source>
</evidence>
<keyword evidence="2" id="KW-1133">Transmembrane helix</keyword>